<dbReference type="InterPro" id="IPR002110">
    <property type="entry name" value="Ankyrin_rpt"/>
</dbReference>
<protein>
    <submittedName>
        <fullName evidence="6">Neurogenic locus notch like protein 1</fullName>
    </submittedName>
</protein>
<evidence type="ECO:0000256" key="1">
    <source>
        <dbReference type="ARBA" id="ARBA00022737"/>
    </source>
</evidence>
<dbReference type="SMART" id="SM00248">
    <property type="entry name" value="ANK"/>
    <property type="match status" value="3"/>
</dbReference>
<keyword evidence="2 3" id="KW-0040">ANK repeat</keyword>
<gene>
    <name evidence="6" type="ORF">KUDE01_007849</name>
</gene>
<dbReference type="Pfam" id="PF12796">
    <property type="entry name" value="Ank_2"/>
    <property type="match status" value="1"/>
</dbReference>
<sequence>MHDGTTPLILAARLAVEGMVEELINCHADVNTIDDFGKSALHWAAAVNNVEAAIVLLKNSANKDMQNNKEETPLFLAAREGSFETAKVLLDHFANREITDHMDRLPRDIAQERMHHDIVRLMDDYNLVRSPHMHGGSMGTTLSPPLCSPNGYLGMKQHQPQGQGKKARKPSAKGIGCKDGKDMKVKKKNSQDGKSGNLLDGSGVLSPVDSLESPHGYVSDVASPPMMTSPFQQSPVSLNHLQGMSDPHLSVNHMVMPNKQELARMQFDPLPPRLTHMPVSGAGSQGAINGQCDWLSRMHGNMSQASQFNPMRGAAGGQAALQHGMMAALHNGHPANSLSQMMSYQGIQNSRLGPQPHILQQQQQQMQQMQNLQQLQQQQQQQSIQLQHQNSNTTSSQNFISGELGSPELQQGSGNSSLPIHTILPQDTQIISQSMPSTQFLTPPSQHSYSGPMDNTPNHQVQVPDHPFLTPSPGSPDQWSSSSPHSNMSDWSEGISSPPTSMQSQMGHIPEQFK</sequence>
<proteinExistence type="predicted"/>
<dbReference type="SMART" id="SM01334">
    <property type="entry name" value="DUF3454"/>
    <property type="match status" value="1"/>
</dbReference>
<dbReference type="InterPro" id="IPR022362">
    <property type="entry name" value="Notch_1"/>
</dbReference>
<feature type="compositionally biased region" description="Polar residues" evidence="4">
    <location>
        <begin position="437"/>
        <end position="461"/>
    </location>
</feature>
<feature type="compositionally biased region" description="Polar residues" evidence="4">
    <location>
        <begin position="408"/>
        <end position="420"/>
    </location>
</feature>
<feature type="region of interest" description="Disordered" evidence="4">
    <location>
        <begin position="383"/>
        <end position="420"/>
    </location>
</feature>
<evidence type="ECO:0000256" key="4">
    <source>
        <dbReference type="SAM" id="MobiDB-lite"/>
    </source>
</evidence>
<dbReference type="EMBL" id="JASDAP010000013">
    <property type="protein sequence ID" value="KAK1892776.1"/>
    <property type="molecule type" value="Genomic_DNA"/>
</dbReference>
<dbReference type="GO" id="GO:0038023">
    <property type="term" value="F:signaling receptor activity"/>
    <property type="evidence" value="ECO:0007669"/>
    <property type="project" value="InterPro"/>
</dbReference>
<evidence type="ECO:0000313" key="6">
    <source>
        <dbReference type="EMBL" id="KAK1892776.1"/>
    </source>
</evidence>
<dbReference type="SUPFAM" id="SSF48403">
    <property type="entry name" value="Ankyrin repeat"/>
    <property type="match status" value="1"/>
</dbReference>
<dbReference type="Pfam" id="PF00023">
    <property type="entry name" value="Ank"/>
    <property type="match status" value="1"/>
</dbReference>
<feature type="region of interest" description="Disordered" evidence="4">
    <location>
        <begin position="437"/>
        <end position="514"/>
    </location>
</feature>
<evidence type="ECO:0000259" key="5">
    <source>
        <dbReference type="SMART" id="SM01334"/>
    </source>
</evidence>
<reference evidence="6" key="1">
    <citation type="submission" date="2023-04" db="EMBL/GenBank/DDBJ databases">
        <title>Chromosome-level genome of Chaenocephalus aceratus.</title>
        <authorList>
            <person name="Park H."/>
        </authorList>
    </citation>
    <scope>NUCLEOTIDE SEQUENCE</scope>
    <source>
        <strain evidence="6">DE</strain>
        <tissue evidence="6">Muscle</tissue>
    </source>
</reference>
<evidence type="ECO:0000313" key="7">
    <source>
        <dbReference type="Proteomes" id="UP001228049"/>
    </source>
</evidence>
<evidence type="ECO:0000256" key="3">
    <source>
        <dbReference type="PROSITE-ProRule" id="PRU00023"/>
    </source>
</evidence>
<accession>A0AAD9F976</accession>
<feature type="repeat" description="ANK" evidence="3">
    <location>
        <begin position="36"/>
        <end position="68"/>
    </location>
</feature>
<dbReference type="GO" id="GO:0007219">
    <property type="term" value="P:Notch signaling pathway"/>
    <property type="evidence" value="ECO:0007669"/>
    <property type="project" value="InterPro"/>
</dbReference>
<feature type="compositionally biased region" description="Polar residues" evidence="4">
    <location>
        <begin position="487"/>
        <end position="506"/>
    </location>
</feature>
<feature type="compositionally biased region" description="Low complexity" evidence="4">
    <location>
        <begin position="471"/>
        <end position="486"/>
    </location>
</feature>
<keyword evidence="7" id="KW-1185">Reference proteome</keyword>
<dbReference type="AlphaFoldDB" id="A0AAD9F976"/>
<keyword evidence="1" id="KW-0677">Repeat</keyword>
<feature type="region of interest" description="Disordered" evidence="4">
    <location>
        <begin position="136"/>
        <end position="229"/>
    </location>
</feature>
<dbReference type="PANTHER" id="PTHR24198:SF165">
    <property type="entry name" value="ANKYRIN REPEAT-CONTAINING PROTEIN-RELATED"/>
    <property type="match status" value="1"/>
</dbReference>
<organism evidence="6 7">
    <name type="scientific">Dissostichus eleginoides</name>
    <name type="common">Patagonian toothfish</name>
    <name type="synonym">Dissostichus amissus</name>
    <dbReference type="NCBI Taxonomy" id="100907"/>
    <lineage>
        <taxon>Eukaryota</taxon>
        <taxon>Metazoa</taxon>
        <taxon>Chordata</taxon>
        <taxon>Craniata</taxon>
        <taxon>Vertebrata</taxon>
        <taxon>Euteleostomi</taxon>
        <taxon>Actinopterygii</taxon>
        <taxon>Neopterygii</taxon>
        <taxon>Teleostei</taxon>
        <taxon>Neoteleostei</taxon>
        <taxon>Acanthomorphata</taxon>
        <taxon>Eupercaria</taxon>
        <taxon>Perciformes</taxon>
        <taxon>Notothenioidei</taxon>
        <taxon>Nototheniidae</taxon>
        <taxon>Dissostichus</taxon>
    </lineage>
</organism>
<dbReference type="Proteomes" id="UP001228049">
    <property type="component" value="Unassembled WGS sequence"/>
</dbReference>
<feature type="domain" description="Notch C-terminal" evidence="5">
    <location>
        <begin position="437"/>
        <end position="500"/>
    </location>
</feature>
<feature type="repeat" description="ANK" evidence="3">
    <location>
        <begin position="3"/>
        <end position="35"/>
    </location>
</feature>
<dbReference type="PROSITE" id="PS50297">
    <property type="entry name" value="ANK_REP_REGION"/>
    <property type="match status" value="3"/>
</dbReference>
<comment type="caution">
    <text evidence="6">The sequence shown here is derived from an EMBL/GenBank/DDBJ whole genome shotgun (WGS) entry which is preliminary data.</text>
</comment>
<evidence type="ECO:0000256" key="2">
    <source>
        <dbReference type="ARBA" id="ARBA00023043"/>
    </source>
</evidence>
<dbReference type="InterPro" id="IPR036770">
    <property type="entry name" value="Ankyrin_rpt-contain_sf"/>
</dbReference>
<dbReference type="PANTHER" id="PTHR24198">
    <property type="entry name" value="ANKYRIN REPEAT AND PROTEIN KINASE DOMAIN-CONTAINING PROTEIN"/>
    <property type="match status" value="1"/>
</dbReference>
<dbReference type="InterPro" id="IPR024600">
    <property type="entry name" value="Notch_C"/>
</dbReference>
<name>A0AAD9F976_DISEL</name>
<dbReference type="PRINTS" id="PR01984">
    <property type="entry name" value="NOTCH1"/>
</dbReference>
<dbReference type="GO" id="GO:0006355">
    <property type="term" value="P:regulation of DNA-templated transcription"/>
    <property type="evidence" value="ECO:0007669"/>
    <property type="project" value="InterPro"/>
</dbReference>
<feature type="repeat" description="ANK" evidence="3">
    <location>
        <begin position="69"/>
        <end position="101"/>
    </location>
</feature>
<dbReference type="Gene3D" id="1.25.40.20">
    <property type="entry name" value="Ankyrin repeat-containing domain"/>
    <property type="match status" value="1"/>
</dbReference>
<dbReference type="PROSITE" id="PS50088">
    <property type="entry name" value="ANK_REPEAT"/>
    <property type="match status" value="3"/>
</dbReference>